<dbReference type="NCBIfam" id="TIGR04294">
    <property type="entry name" value="pre_pil_HX9DG"/>
    <property type="match status" value="1"/>
</dbReference>
<dbReference type="PANTHER" id="PTHR30093:SF2">
    <property type="entry name" value="TYPE II SECRETION SYSTEM PROTEIN H"/>
    <property type="match status" value="1"/>
</dbReference>
<dbReference type="Proteomes" id="UP000323917">
    <property type="component" value="Chromosome"/>
</dbReference>
<protein>
    <submittedName>
        <fullName evidence="2">Type II secretion system protein G</fullName>
    </submittedName>
</protein>
<dbReference type="Pfam" id="PF07963">
    <property type="entry name" value="N_methyl"/>
    <property type="match status" value="1"/>
</dbReference>
<dbReference type="KEGG" id="bgok:Pr1d_38720"/>
<dbReference type="InterPro" id="IPR027558">
    <property type="entry name" value="Pre_pil_HX9DG_C"/>
</dbReference>
<gene>
    <name evidence="2" type="primary">xcpT_11</name>
    <name evidence="2" type="ORF">Pr1d_38720</name>
</gene>
<reference evidence="2 3" key="1">
    <citation type="submission" date="2019-08" db="EMBL/GenBank/DDBJ databases">
        <title>Deep-cultivation of Planctomycetes and their phenomic and genomic characterization uncovers novel biology.</title>
        <authorList>
            <person name="Wiegand S."/>
            <person name="Jogler M."/>
            <person name="Boedeker C."/>
            <person name="Pinto D."/>
            <person name="Vollmers J."/>
            <person name="Rivas-Marin E."/>
            <person name="Kohn T."/>
            <person name="Peeters S.H."/>
            <person name="Heuer A."/>
            <person name="Rast P."/>
            <person name="Oberbeckmann S."/>
            <person name="Bunk B."/>
            <person name="Jeske O."/>
            <person name="Meyerdierks A."/>
            <person name="Storesund J.E."/>
            <person name="Kallscheuer N."/>
            <person name="Luecker S."/>
            <person name="Lage O.M."/>
            <person name="Pohl T."/>
            <person name="Merkel B.J."/>
            <person name="Hornburger P."/>
            <person name="Mueller R.-W."/>
            <person name="Bruemmer F."/>
            <person name="Labrenz M."/>
            <person name="Spormann A.M."/>
            <person name="Op den Camp H."/>
            <person name="Overmann J."/>
            <person name="Amann R."/>
            <person name="Jetten M.S.M."/>
            <person name="Mascher T."/>
            <person name="Medema M.H."/>
            <person name="Devos D.P."/>
            <person name="Kaster A.-K."/>
            <person name="Ovreas L."/>
            <person name="Rohde M."/>
            <person name="Galperin M.Y."/>
            <person name="Jogler C."/>
        </authorList>
    </citation>
    <scope>NUCLEOTIDE SEQUENCE [LARGE SCALE GENOMIC DNA]</scope>
    <source>
        <strain evidence="2 3">Pr1d</strain>
    </source>
</reference>
<dbReference type="PANTHER" id="PTHR30093">
    <property type="entry name" value="GENERAL SECRETION PATHWAY PROTEIN G"/>
    <property type="match status" value="1"/>
</dbReference>
<dbReference type="PROSITE" id="PS00409">
    <property type="entry name" value="PROKAR_NTER_METHYL"/>
    <property type="match status" value="1"/>
</dbReference>
<evidence type="ECO:0000313" key="2">
    <source>
        <dbReference type="EMBL" id="QEG36558.1"/>
    </source>
</evidence>
<evidence type="ECO:0000313" key="3">
    <source>
        <dbReference type="Proteomes" id="UP000323917"/>
    </source>
</evidence>
<dbReference type="AlphaFoldDB" id="A0A5B9QC66"/>
<dbReference type="NCBIfam" id="TIGR02532">
    <property type="entry name" value="IV_pilin_GFxxxE"/>
    <property type="match status" value="1"/>
</dbReference>
<dbReference type="InterPro" id="IPR045584">
    <property type="entry name" value="Pilin-like"/>
</dbReference>
<dbReference type="InterPro" id="IPR011453">
    <property type="entry name" value="DUF1559"/>
</dbReference>
<organism evidence="2 3">
    <name type="scientific">Bythopirellula goksoeyrii</name>
    <dbReference type="NCBI Taxonomy" id="1400387"/>
    <lineage>
        <taxon>Bacteria</taxon>
        <taxon>Pseudomonadati</taxon>
        <taxon>Planctomycetota</taxon>
        <taxon>Planctomycetia</taxon>
        <taxon>Pirellulales</taxon>
        <taxon>Lacipirellulaceae</taxon>
        <taxon>Bythopirellula</taxon>
    </lineage>
</organism>
<keyword evidence="3" id="KW-1185">Reference proteome</keyword>
<dbReference type="InterPro" id="IPR012902">
    <property type="entry name" value="N_methyl_site"/>
</dbReference>
<dbReference type="RefSeq" id="WP_148074887.1">
    <property type="nucleotide sequence ID" value="NZ_CP042913.1"/>
</dbReference>
<proteinExistence type="predicted"/>
<dbReference type="Gene3D" id="3.30.700.10">
    <property type="entry name" value="Glycoprotein, Type 4 Pilin"/>
    <property type="match status" value="1"/>
</dbReference>
<dbReference type="OrthoDB" id="255848at2"/>
<dbReference type="Pfam" id="PF07596">
    <property type="entry name" value="SBP_bac_10"/>
    <property type="match status" value="1"/>
</dbReference>
<dbReference type="SUPFAM" id="SSF54523">
    <property type="entry name" value="Pili subunits"/>
    <property type="match status" value="1"/>
</dbReference>
<evidence type="ECO:0000259" key="1">
    <source>
        <dbReference type="Pfam" id="PF07596"/>
    </source>
</evidence>
<feature type="domain" description="DUF1559" evidence="1">
    <location>
        <begin position="33"/>
        <end position="316"/>
    </location>
</feature>
<accession>A0A5B9QC66</accession>
<sequence length="334" mass="36805">MQSDRKHGFTLVELLVVIAIIGVLVALLLPAVQAAREAARRTQCQNNLKQIGLGFLNYEQTHKELPAGGWHYQWLGDPDLGYGKNQPGGWIFSLLEYVEAGNVRQMAAGMSGSNKQSRLTEMAAVPLGTFVCPSRRSASALPATQDPWTDPFNADQLQNAARSDYGACVSGGYTAELGIRPREFQGFPQTIEEAKDEDRWTAGPFFNGKWEPNGVVIPRYPVELRQVSDGTSRTYFGGERYLDPDHYQSGLVENDDQCMYVGYDSDIMVSAFKEPLQDTPGFPDARNFRFGSSHPGVFQAVYCDGSIHALPFDVDPRVHQAMGSRASGETEAVN</sequence>
<name>A0A5B9QC66_9BACT</name>
<dbReference type="EMBL" id="CP042913">
    <property type="protein sequence ID" value="QEG36558.1"/>
    <property type="molecule type" value="Genomic_DNA"/>
</dbReference>